<dbReference type="InterPro" id="IPR001810">
    <property type="entry name" value="F-box_dom"/>
</dbReference>
<dbReference type="EMBL" id="WTXG01000083">
    <property type="protein sequence ID" value="KAI0294024.1"/>
    <property type="molecule type" value="Genomic_DNA"/>
</dbReference>
<sequence length="527" mass="59479">MALNSLLDIPLELISSILLYLSPHDIISCGGTCRALYDLCGDTALRYLVQMERSGVSDDLFRGLSFPERLSLLKKREEAWMVLDFQKTVQISVPFDSTGIYDFTGGAFLLGTRLYNASRRPTVGYSYVPLPSLSEAQDQKLKWVGTSLESQVLDVGLAVHEHDLIAALIAKADTDNPVDRNLTLQIRLLRFSTGQPHPLAEQPIIYIATKSLLLGHCNVLIEIVGDFLALLITFPWARSESEDMFFLVRWKKGEAHCLRSFEWGAYAYFSFLSHDTLVIPNLIHNMLEVVRIVVDEDDNIPLLVPLLSRRTESLRLRSDAIVLFNLLIEDARLHPGQLHFPETRPFTFIVHRRALIAHVPPAQRACAPFRSIKPAPPPVKVPWSGWGVVATRWFEGDPASMRWITTTAGQRAVTMDEGGPTPIRVRDFNPYTVRAVRQCRDVEGEPGDWEELLPNGNWQILRVEESVLPAGAMFKEDVRSALPYVETVTRERYRYEGVLIDEERILGLKTSHEDEIGISSFDVHVLG</sequence>
<dbReference type="InterPro" id="IPR036047">
    <property type="entry name" value="F-box-like_dom_sf"/>
</dbReference>
<keyword evidence="3" id="KW-1185">Reference proteome</keyword>
<accession>A0AAD4LYZ2</accession>
<dbReference type="PROSITE" id="PS50181">
    <property type="entry name" value="FBOX"/>
    <property type="match status" value="1"/>
</dbReference>
<dbReference type="Pfam" id="PF12937">
    <property type="entry name" value="F-box-like"/>
    <property type="match status" value="1"/>
</dbReference>
<dbReference type="AlphaFoldDB" id="A0AAD4LYZ2"/>
<gene>
    <name evidence="2" type="ORF">B0F90DRAFT_1821617</name>
</gene>
<dbReference type="CDD" id="cd09917">
    <property type="entry name" value="F-box_SF"/>
    <property type="match status" value="1"/>
</dbReference>
<comment type="caution">
    <text evidence="2">The sequence shown here is derived from an EMBL/GenBank/DDBJ whole genome shotgun (WGS) entry which is preliminary data.</text>
</comment>
<name>A0AAD4LYZ2_9AGAM</name>
<dbReference type="Proteomes" id="UP001203297">
    <property type="component" value="Unassembled WGS sequence"/>
</dbReference>
<feature type="domain" description="F-box" evidence="1">
    <location>
        <begin position="3"/>
        <end position="51"/>
    </location>
</feature>
<organism evidence="2 3">
    <name type="scientific">Multifurca ochricompacta</name>
    <dbReference type="NCBI Taxonomy" id="376703"/>
    <lineage>
        <taxon>Eukaryota</taxon>
        <taxon>Fungi</taxon>
        <taxon>Dikarya</taxon>
        <taxon>Basidiomycota</taxon>
        <taxon>Agaricomycotina</taxon>
        <taxon>Agaricomycetes</taxon>
        <taxon>Russulales</taxon>
        <taxon>Russulaceae</taxon>
        <taxon>Multifurca</taxon>
    </lineage>
</organism>
<evidence type="ECO:0000259" key="1">
    <source>
        <dbReference type="PROSITE" id="PS50181"/>
    </source>
</evidence>
<protein>
    <recommendedName>
        <fullName evidence="1">F-box domain-containing protein</fullName>
    </recommendedName>
</protein>
<reference evidence="2" key="1">
    <citation type="journal article" date="2022" name="New Phytol.">
        <title>Evolutionary transition to the ectomycorrhizal habit in the genomes of a hyperdiverse lineage of mushroom-forming fungi.</title>
        <authorList>
            <person name="Looney B."/>
            <person name="Miyauchi S."/>
            <person name="Morin E."/>
            <person name="Drula E."/>
            <person name="Courty P.E."/>
            <person name="Kohler A."/>
            <person name="Kuo A."/>
            <person name="LaButti K."/>
            <person name="Pangilinan J."/>
            <person name="Lipzen A."/>
            <person name="Riley R."/>
            <person name="Andreopoulos W."/>
            <person name="He G."/>
            <person name="Johnson J."/>
            <person name="Nolan M."/>
            <person name="Tritt A."/>
            <person name="Barry K.W."/>
            <person name="Grigoriev I.V."/>
            <person name="Nagy L.G."/>
            <person name="Hibbett D."/>
            <person name="Henrissat B."/>
            <person name="Matheny P.B."/>
            <person name="Labbe J."/>
            <person name="Martin F.M."/>
        </authorList>
    </citation>
    <scope>NUCLEOTIDE SEQUENCE</scope>
    <source>
        <strain evidence="2">BPL690</strain>
    </source>
</reference>
<evidence type="ECO:0000313" key="2">
    <source>
        <dbReference type="EMBL" id="KAI0294024.1"/>
    </source>
</evidence>
<dbReference type="SUPFAM" id="SSF81383">
    <property type="entry name" value="F-box domain"/>
    <property type="match status" value="1"/>
</dbReference>
<dbReference type="SMART" id="SM00256">
    <property type="entry name" value="FBOX"/>
    <property type="match status" value="1"/>
</dbReference>
<evidence type="ECO:0000313" key="3">
    <source>
        <dbReference type="Proteomes" id="UP001203297"/>
    </source>
</evidence>
<proteinExistence type="predicted"/>